<accession>A0A1M5L9Q5</accession>
<dbReference type="AlphaFoldDB" id="A0A1M5L9Q5"/>
<proteinExistence type="predicted"/>
<dbReference type="EMBL" id="FQWQ01000001">
    <property type="protein sequence ID" value="SHG61459.1"/>
    <property type="molecule type" value="Genomic_DNA"/>
</dbReference>
<evidence type="ECO:0000313" key="1">
    <source>
        <dbReference type="EMBL" id="SHG61459.1"/>
    </source>
</evidence>
<organism evidence="1 2">
    <name type="scientific">Chryseolinea serpens</name>
    <dbReference type="NCBI Taxonomy" id="947013"/>
    <lineage>
        <taxon>Bacteria</taxon>
        <taxon>Pseudomonadati</taxon>
        <taxon>Bacteroidota</taxon>
        <taxon>Cytophagia</taxon>
        <taxon>Cytophagales</taxon>
        <taxon>Fulvivirgaceae</taxon>
        <taxon>Chryseolinea</taxon>
    </lineage>
</organism>
<name>A0A1M5L9Q5_9BACT</name>
<keyword evidence="2" id="KW-1185">Reference proteome</keyword>
<reference evidence="1 2" key="1">
    <citation type="submission" date="2016-11" db="EMBL/GenBank/DDBJ databases">
        <authorList>
            <person name="Jaros S."/>
            <person name="Januszkiewicz K."/>
            <person name="Wedrychowicz H."/>
        </authorList>
    </citation>
    <scope>NUCLEOTIDE SEQUENCE [LARGE SCALE GENOMIC DNA]</scope>
    <source>
        <strain evidence="1 2">DSM 24574</strain>
    </source>
</reference>
<gene>
    <name evidence="1" type="ORF">SAMN04488109_1085</name>
</gene>
<evidence type="ECO:0000313" key="2">
    <source>
        <dbReference type="Proteomes" id="UP000184212"/>
    </source>
</evidence>
<protein>
    <submittedName>
        <fullName evidence="1">Uncharacterized protein</fullName>
    </submittedName>
</protein>
<sequence length="525" mass="60193">MLLLLFCIAVSTQAQDLKPQVKWGKEFEAPRHSSLSAIVGHDQTGIYAVKERYGFGTGTTFSLEHYDNNFQPTKTFDLKLTHEGKTADVELILQMHSRLYLFSSFRDTQTSRKKLFVQEINRATLEPLPNKRQIAEIDFGSESRRNSGTYTIKVSRDSSKVMVFYALPYAKNEPESFGFQVLDDAMNPLWNKEVKLPYEDGLFTIESIRVDNDGEAYLLAVIYKDKRKSKRHGLPNYTYSVFAFRDQGKTAKEYPIRLEDRFLTDMQIEVLNNKNLICAGFYSEKGTNSIRGTFFLTLDAVTKDIKTQSYKEFGIDFITQNMKEGEADRARRKEKSGEENELYEYDLDKLLVGKDGGAMLIGEQYYVSQSTSNMMMNGMMQNYTTYHYNYNDIITVKVDPSGQIEWAEKVAKRQHTIDDGGFYSSYTMAIVKGQICFIFNDNRKNATYNGAGKIYNYSPNSRHENSVIMLVSIDPAGKQVRQPLFGALDAEVITRPKVCQQISSSEVILFGQRKKTQQFARVFFE</sequence>
<dbReference type="Proteomes" id="UP000184212">
    <property type="component" value="Unassembled WGS sequence"/>
</dbReference>
<dbReference type="STRING" id="947013.SAMN04488109_1085"/>